<sequence length="156" mass="17023">MKELYDRHTAEHLTSQVKNALSRYDLSVTQVYSVTTDNGAKMLKAARLLIETDDEPDVSSSDEEDDSGYPELGYCGSLLDDSEDAGCLVLDGAYFQLSVRCAVHTLQLAVSDALDSGSNTLVAQCRALVEKLHVQSAMGLIRKLGLRKPVIDCPTR</sequence>
<dbReference type="OrthoDB" id="5103at2759"/>
<evidence type="ECO:0000313" key="1">
    <source>
        <dbReference type="EMBL" id="KAH9359868.1"/>
    </source>
</evidence>
<comment type="caution">
    <text evidence="1">The sequence shown here is derived from an EMBL/GenBank/DDBJ whole genome shotgun (WGS) entry which is preliminary data.</text>
</comment>
<dbReference type="VEuPathDB" id="VectorBase:HLOH_040947"/>
<proteinExistence type="predicted"/>
<keyword evidence="2" id="KW-1185">Reference proteome</keyword>
<dbReference type="InterPro" id="IPR012337">
    <property type="entry name" value="RNaseH-like_sf"/>
</dbReference>
<organism evidence="1 2">
    <name type="scientific">Haemaphysalis longicornis</name>
    <name type="common">Bush tick</name>
    <dbReference type="NCBI Taxonomy" id="44386"/>
    <lineage>
        <taxon>Eukaryota</taxon>
        <taxon>Metazoa</taxon>
        <taxon>Ecdysozoa</taxon>
        <taxon>Arthropoda</taxon>
        <taxon>Chelicerata</taxon>
        <taxon>Arachnida</taxon>
        <taxon>Acari</taxon>
        <taxon>Parasitiformes</taxon>
        <taxon>Ixodida</taxon>
        <taxon>Ixodoidea</taxon>
        <taxon>Ixodidae</taxon>
        <taxon>Haemaphysalinae</taxon>
        <taxon>Haemaphysalis</taxon>
    </lineage>
</organism>
<dbReference type="Proteomes" id="UP000821853">
    <property type="component" value="Chromosome 1"/>
</dbReference>
<reference evidence="1 2" key="1">
    <citation type="journal article" date="2020" name="Cell">
        <title>Large-Scale Comparative Analyses of Tick Genomes Elucidate Their Genetic Diversity and Vector Capacities.</title>
        <authorList>
            <consortium name="Tick Genome and Microbiome Consortium (TIGMIC)"/>
            <person name="Jia N."/>
            <person name="Wang J."/>
            <person name="Shi W."/>
            <person name="Du L."/>
            <person name="Sun Y."/>
            <person name="Zhan W."/>
            <person name="Jiang J.F."/>
            <person name="Wang Q."/>
            <person name="Zhang B."/>
            <person name="Ji P."/>
            <person name="Bell-Sakyi L."/>
            <person name="Cui X.M."/>
            <person name="Yuan T.T."/>
            <person name="Jiang B.G."/>
            <person name="Yang W.F."/>
            <person name="Lam T.T."/>
            <person name="Chang Q.C."/>
            <person name="Ding S.J."/>
            <person name="Wang X.J."/>
            <person name="Zhu J.G."/>
            <person name="Ruan X.D."/>
            <person name="Zhao L."/>
            <person name="Wei J.T."/>
            <person name="Ye R.Z."/>
            <person name="Que T.C."/>
            <person name="Du C.H."/>
            <person name="Zhou Y.H."/>
            <person name="Cheng J.X."/>
            <person name="Dai P.F."/>
            <person name="Guo W.B."/>
            <person name="Han X.H."/>
            <person name="Huang E.J."/>
            <person name="Li L.F."/>
            <person name="Wei W."/>
            <person name="Gao Y.C."/>
            <person name="Liu J.Z."/>
            <person name="Shao H.Z."/>
            <person name="Wang X."/>
            <person name="Wang C.C."/>
            <person name="Yang T.C."/>
            <person name="Huo Q.B."/>
            <person name="Li W."/>
            <person name="Chen H.Y."/>
            <person name="Chen S.E."/>
            <person name="Zhou L.G."/>
            <person name="Ni X.B."/>
            <person name="Tian J.H."/>
            <person name="Sheng Y."/>
            <person name="Liu T."/>
            <person name="Pan Y.S."/>
            <person name="Xia L.Y."/>
            <person name="Li J."/>
            <person name="Zhao F."/>
            <person name="Cao W.C."/>
        </authorList>
    </citation>
    <scope>NUCLEOTIDE SEQUENCE [LARGE SCALE GENOMIC DNA]</scope>
    <source>
        <strain evidence="1">HaeL-2018</strain>
    </source>
</reference>
<dbReference type="EMBL" id="JABSTR010000001">
    <property type="protein sequence ID" value="KAH9359868.1"/>
    <property type="molecule type" value="Genomic_DNA"/>
</dbReference>
<dbReference type="AlphaFoldDB" id="A0A9J6FCL9"/>
<name>A0A9J6FCL9_HAELO</name>
<evidence type="ECO:0000313" key="2">
    <source>
        <dbReference type="Proteomes" id="UP000821853"/>
    </source>
</evidence>
<protein>
    <submittedName>
        <fullName evidence="1">Uncharacterized protein</fullName>
    </submittedName>
</protein>
<accession>A0A9J6FCL9</accession>
<gene>
    <name evidence="1" type="ORF">HPB48_014420</name>
</gene>
<dbReference type="SUPFAM" id="SSF53098">
    <property type="entry name" value="Ribonuclease H-like"/>
    <property type="match status" value="1"/>
</dbReference>